<sequence>MTDVTAPYSYAKSSRFLVDVLVASGGVADSLRDLRRLL</sequence>
<reference evidence="1 2" key="1">
    <citation type="submission" date="2014-12" db="EMBL/GenBank/DDBJ databases">
        <title>Draft genome sequences of 29 type strains of Enterococci.</title>
        <authorList>
            <person name="Zhong Z."/>
            <person name="Sun Z."/>
            <person name="Liu W."/>
            <person name="Zhang W."/>
            <person name="Zhang H."/>
        </authorList>
    </citation>
    <scope>NUCLEOTIDE SEQUENCE [LARGE SCALE GENOMIC DNA]</scope>
    <source>
        <strain evidence="1 2">DSM 17690</strain>
    </source>
</reference>
<evidence type="ECO:0000313" key="1">
    <source>
        <dbReference type="EMBL" id="OJG11806.1"/>
    </source>
</evidence>
<dbReference type="AlphaFoldDB" id="A0A1L8QWC2"/>
<keyword evidence="2" id="KW-1185">Reference proteome</keyword>
<accession>A0A1L8QWC2</accession>
<evidence type="ECO:0000313" key="2">
    <source>
        <dbReference type="Proteomes" id="UP000182149"/>
    </source>
</evidence>
<name>A0A1L8QWC2_9ENTE</name>
<organism evidence="1 2">
    <name type="scientific">Enterococcus aquimarinus</name>
    <dbReference type="NCBI Taxonomy" id="328396"/>
    <lineage>
        <taxon>Bacteria</taxon>
        <taxon>Bacillati</taxon>
        <taxon>Bacillota</taxon>
        <taxon>Bacilli</taxon>
        <taxon>Lactobacillales</taxon>
        <taxon>Enterococcaceae</taxon>
        <taxon>Enterococcus</taxon>
    </lineage>
</organism>
<protein>
    <submittedName>
        <fullName evidence="1">Uncharacterized protein</fullName>
    </submittedName>
</protein>
<gene>
    <name evidence="1" type="ORF">RU93_GL001039</name>
</gene>
<dbReference type="Proteomes" id="UP000182149">
    <property type="component" value="Unassembled WGS sequence"/>
</dbReference>
<proteinExistence type="predicted"/>
<comment type="caution">
    <text evidence="1">The sequence shown here is derived from an EMBL/GenBank/DDBJ whole genome shotgun (WGS) entry which is preliminary data.</text>
</comment>
<dbReference type="EMBL" id="JXKD01000002">
    <property type="protein sequence ID" value="OJG11806.1"/>
    <property type="molecule type" value="Genomic_DNA"/>
</dbReference>